<dbReference type="EMBL" id="JAIWYP010000007">
    <property type="protein sequence ID" value="KAH3795133.1"/>
    <property type="molecule type" value="Genomic_DNA"/>
</dbReference>
<gene>
    <name evidence="1" type="ORF">DPMN_148680</name>
</gene>
<protein>
    <submittedName>
        <fullName evidence="1">Uncharacterized protein</fullName>
    </submittedName>
</protein>
<name>A0A9D4FCY7_DREPO</name>
<dbReference type="AlphaFoldDB" id="A0A9D4FCY7"/>
<dbReference type="Proteomes" id="UP000828390">
    <property type="component" value="Unassembled WGS sequence"/>
</dbReference>
<comment type="caution">
    <text evidence="1">The sequence shown here is derived from an EMBL/GenBank/DDBJ whole genome shotgun (WGS) entry which is preliminary data.</text>
</comment>
<proteinExistence type="predicted"/>
<accession>A0A9D4FCY7</accession>
<organism evidence="1 2">
    <name type="scientific">Dreissena polymorpha</name>
    <name type="common">Zebra mussel</name>
    <name type="synonym">Mytilus polymorpha</name>
    <dbReference type="NCBI Taxonomy" id="45954"/>
    <lineage>
        <taxon>Eukaryota</taxon>
        <taxon>Metazoa</taxon>
        <taxon>Spiralia</taxon>
        <taxon>Lophotrochozoa</taxon>
        <taxon>Mollusca</taxon>
        <taxon>Bivalvia</taxon>
        <taxon>Autobranchia</taxon>
        <taxon>Heteroconchia</taxon>
        <taxon>Euheterodonta</taxon>
        <taxon>Imparidentia</taxon>
        <taxon>Neoheterodontei</taxon>
        <taxon>Myida</taxon>
        <taxon>Dreissenoidea</taxon>
        <taxon>Dreissenidae</taxon>
        <taxon>Dreissena</taxon>
    </lineage>
</organism>
<evidence type="ECO:0000313" key="2">
    <source>
        <dbReference type="Proteomes" id="UP000828390"/>
    </source>
</evidence>
<reference evidence="1" key="2">
    <citation type="submission" date="2020-11" db="EMBL/GenBank/DDBJ databases">
        <authorList>
            <person name="McCartney M.A."/>
            <person name="Auch B."/>
            <person name="Kono T."/>
            <person name="Mallez S."/>
            <person name="Becker A."/>
            <person name="Gohl D.M."/>
            <person name="Silverstein K.A.T."/>
            <person name="Koren S."/>
            <person name="Bechman K.B."/>
            <person name="Herman A."/>
            <person name="Abrahante J.E."/>
            <person name="Garbe J."/>
        </authorList>
    </citation>
    <scope>NUCLEOTIDE SEQUENCE</scope>
    <source>
        <strain evidence="1">Duluth1</strain>
        <tissue evidence="1">Whole animal</tissue>
    </source>
</reference>
<keyword evidence="2" id="KW-1185">Reference proteome</keyword>
<evidence type="ECO:0000313" key="1">
    <source>
        <dbReference type="EMBL" id="KAH3795133.1"/>
    </source>
</evidence>
<reference evidence="1" key="1">
    <citation type="journal article" date="2019" name="bioRxiv">
        <title>The Genome of the Zebra Mussel, Dreissena polymorpha: A Resource for Invasive Species Research.</title>
        <authorList>
            <person name="McCartney M.A."/>
            <person name="Auch B."/>
            <person name="Kono T."/>
            <person name="Mallez S."/>
            <person name="Zhang Y."/>
            <person name="Obille A."/>
            <person name="Becker A."/>
            <person name="Abrahante J.E."/>
            <person name="Garbe J."/>
            <person name="Badalamenti J.P."/>
            <person name="Herman A."/>
            <person name="Mangelson H."/>
            <person name="Liachko I."/>
            <person name="Sullivan S."/>
            <person name="Sone E.D."/>
            <person name="Koren S."/>
            <person name="Silverstein K.A.T."/>
            <person name="Beckman K.B."/>
            <person name="Gohl D.M."/>
        </authorList>
    </citation>
    <scope>NUCLEOTIDE SEQUENCE</scope>
    <source>
        <strain evidence="1">Duluth1</strain>
        <tissue evidence="1">Whole animal</tissue>
    </source>
</reference>
<sequence>MSYLLSNSLSEGIPESLQLFDLPPTQVAVDNVYYQEVRPSSQVSENTPIEFRISG</sequence>